<dbReference type="Pfam" id="PF03215">
    <property type="entry name" value="Rad17"/>
    <property type="match status" value="1"/>
</dbReference>
<evidence type="ECO:0000256" key="4">
    <source>
        <dbReference type="ARBA" id="ARBA00022763"/>
    </source>
</evidence>
<dbReference type="GO" id="GO:0006281">
    <property type="term" value="P:DNA repair"/>
    <property type="evidence" value="ECO:0007669"/>
    <property type="project" value="InterPro"/>
</dbReference>
<accession>A0A316YVL6</accession>
<comment type="subcellular location">
    <subcellularLocation>
        <location evidence="1">Nucleus</location>
    </subcellularLocation>
</comment>
<dbReference type="RefSeq" id="XP_025380370.1">
    <property type="nucleotide sequence ID" value="XM_025520405.1"/>
</dbReference>
<dbReference type="InterPro" id="IPR027417">
    <property type="entry name" value="P-loop_NTPase"/>
</dbReference>
<dbReference type="InParanoid" id="A0A316YVL6"/>
<dbReference type="OrthoDB" id="10265971at2759"/>
<dbReference type="Gene3D" id="1.10.8.60">
    <property type="match status" value="1"/>
</dbReference>
<feature type="region of interest" description="Disordered" evidence="8">
    <location>
        <begin position="681"/>
        <end position="745"/>
    </location>
</feature>
<evidence type="ECO:0000256" key="3">
    <source>
        <dbReference type="ARBA" id="ARBA00022741"/>
    </source>
</evidence>
<gene>
    <name evidence="9" type="ORF">FA10DRAFT_263863</name>
</gene>
<keyword evidence="5" id="KW-0067">ATP-binding</keyword>
<dbReference type="FunCoup" id="A0A316YVL6">
    <property type="interactions" value="429"/>
</dbReference>
<evidence type="ECO:0000256" key="1">
    <source>
        <dbReference type="ARBA" id="ARBA00004123"/>
    </source>
</evidence>
<feature type="region of interest" description="Disordered" evidence="8">
    <location>
        <begin position="556"/>
        <end position="586"/>
    </location>
</feature>
<dbReference type="PANTHER" id="PTHR12172:SF0">
    <property type="entry name" value="CELL CYCLE CHECKPOINT PROTEIN RAD17"/>
    <property type="match status" value="1"/>
</dbReference>
<feature type="compositionally biased region" description="Basic and acidic residues" evidence="8">
    <location>
        <begin position="722"/>
        <end position="731"/>
    </location>
</feature>
<sequence length="745" mass="81132">MPPRKALSTRAKAKGKPGLSLAVESPPSQKTRPLSFFAGYQPGVVQTPASSPKAPLPAPNSPTKGKGKATDTPHLLWSDLFAPKKRDEVAVHKKKVEQVEGWLREAFHGRSSLRKYRRLLLLSGPAGAGKSAVLRALSQQGELDFNVVEWVNEMTSRGGASYGEVQIDVRPAIAQGFDNFLHSAGRYTSLSIGTEASSSSATQDEHAAMDSNEGSGRRIVLVEDLPNVQHPATRAAFHDSIRAFVASKSEVPLVIIVSETMPRLDEYGAGGSSSSRDWRDRQDETLDVRGLIPEEIRNGPYCTQISFNPIAPTILCRALKLALDQARKHQSGASLPASSSVMGKEVVAAIAETANGDVRSALNALQFACVQDRLLRRFAAEGRGIKRTSQGKRKNQESDLRKTLSAITGRESSMALFHALGKVLYNKRYGDPTDDSDGEDEEASGLSTGSSEASLPAFSSLPPHLSHLSRRRSKVDVESLWRSLPLDPSTFISYLHQNYPPFTSTIDQCAEVADHLSFADAELRPVQGGDPWSSASTTDYYGFLVGTKGTLLSLPSPVPQRSGLLSPTKTGSQRSSSVTGSSQANRRGLHKFSGIKMFHTMKRRRELEDMVRESQDRGEDRRLGATINELVTLTYPMMAKIRKGAYGANDVAMRVGRLDWEEGTRERAGIDDEDEALEEAALDGGQQADKEPSSSIVYDSEGRRLIEEVSKDAIGDEDNFGDEYRGSREAGSEEDEDEEIEDADG</sequence>
<evidence type="ECO:0000256" key="7">
    <source>
        <dbReference type="ARBA" id="ARBA00023306"/>
    </source>
</evidence>
<dbReference type="GO" id="GO:0005524">
    <property type="term" value="F:ATP binding"/>
    <property type="evidence" value="ECO:0007669"/>
    <property type="project" value="UniProtKB-KW"/>
</dbReference>
<feature type="compositionally biased region" description="Acidic residues" evidence="8">
    <location>
        <begin position="432"/>
        <end position="443"/>
    </location>
</feature>
<evidence type="ECO:0000256" key="6">
    <source>
        <dbReference type="ARBA" id="ARBA00023242"/>
    </source>
</evidence>
<evidence type="ECO:0000256" key="5">
    <source>
        <dbReference type="ARBA" id="ARBA00022840"/>
    </source>
</evidence>
<keyword evidence="7" id="KW-0131">Cell cycle</keyword>
<dbReference type="GeneID" id="37042321"/>
<organism evidence="9 10">
    <name type="scientific">Acaromyces ingoldii</name>
    <dbReference type="NCBI Taxonomy" id="215250"/>
    <lineage>
        <taxon>Eukaryota</taxon>
        <taxon>Fungi</taxon>
        <taxon>Dikarya</taxon>
        <taxon>Basidiomycota</taxon>
        <taxon>Ustilaginomycotina</taxon>
        <taxon>Exobasidiomycetes</taxon>
        <taxon>Exobasidiales</taxon>
        <taxon>Cryptobasidiaceae</taxon>
        <taxon>Acaromyces</taxon>
    </lineage>
</organism>
<dbReference type="Proteomes" id="UP000245768">
    <property type="component" value="Unassembled WGS sequence"/>
</dbReference>
<evidence type="ECO:0000313" key="9">
    <source>
        <dbReference type="EMBL" id="PWN93172.1"/>
    </source>
</evidence>
<feature type="compositionally biased region" description="Low complexity" evidence="8">
    <location>
        <begin position="570"/>
        <end position="583"/>
    </location>
</feature>
<evidence type="ECO:0000256" key="2">
    <source>
        <dbReference type="ARBA" id="ARBA00006168"/>
    </source>
</evidence>
<evidence type="ECO:0000313" key="10">
    <source>
        <dbReference type="Proteomes" id="UP000245768"/>
    </source>
</evidence>
<dbReference type="GO" id="GO:0003682">
    <property type="term" value="F:chromatin binding"/>
    <property type="evidence" value="ECO:0007669"/>
    <property type="project" value="TreeGrafter"/>
</dbReference>
<name>A0A316YVL6_9BASI</name>
<dbReference type="AlphaFoldDB" id="A0A316YVL6"/>
<feature type="compositionally biased region" description="Acidic residues" evidence="8">
    <location>
        <begin position="732"/>
        <end position="745"/>
    </location>
</feature>
<dbReference type="GO" id="GO:0005634">
    <property type="term" value="C:nucleus"/>
    <property type="evidence" value="ECO:0007669"/>
    <property type="project" value="UniProtKB-SubCell"/>
</dbReference>
<comment type="similarity">
    <text evidence="2">Belongs to the rad17/RAD24 family.</text>
</comment>
<dbReference type="STRING" id="215250.A0A316YVL6"/>
<evidence type="ECO:0000256" key="8">
    <source>
        <dbReference type="SAM" id="MobiDB-lite"/>
    </source>
</evidence>
<keyword evidence="4" id="KW-0227">DNA damage</keyword>
<keyword evidence="3" id="KW-0547">Nucleotide-binding</keyword>
<dbReference type="GO" id="GO:0033314">
    <property type="term" value="P:mitotic DNA replication checkpoint signaling"/>
    <property type="evidence" value="ECO:0007669"/>
    <property type="project" value="TreeGrafter"/>
</dbReference>
<dbReference type="EMBL" id="KZ819634">
    <property type="protein sequence ID" value="PWN93172.1"/>
    <property type="molecule type" value="Genomic_DNA"/>
</dbReference>
<keyword evidence="10" id="KW-1185">Reference proteome</keyword>
<feature type="compositionally biased region" description="Basic and acidic residues" evidence="8">
    <location>
        <begin position="700"/>
        <end position="714"/>
    </location>
</feature>
<feature type="region of interest" description="Disordered" evidence="8">
    <location>
        <begin position="431"/>
        <end position="456"/>
    </location>
</feature>
<dbReference type="GO" id="GO:0000077">
    <property type="term" value="P:DNA damage checkpoint signaling"/>
    <property type="evidence" value="ECO:0007669"/>
    <property type="project" value="TreeGrafter"/>
</dbReference>
<keyword evidence="6" id="KW-0539">Nucleus</keyword>
<dbReference type="SUPFAM" id="SSF52540">
    <property type="entry name" value="P-loop containing nucleoside triphosphate hydrolases"/>
    <property type="match status" value="1"/>
</dbReference>
<dbReference type="GO" id="GO:0003689">
    <property type="term" value="F:DNA clamp loader activity"/>
    <property type="evidence" value="ECO:0007669"/>
    <property type="project" value="TreeGrafter"/>
</dbReference>
<protein>
    <submittedName>
        <fullName evidence="9">Rad17-domain-containing protein</fullName>
    </submittedName>
</protein>
<reference evidence="9 10" key="1">
    <citation type="journal article" date="2018" name="Mol. Biol. Evol.">
        <title>Broad Genomic Sampling Reveals a Smut Pathogenic Ancestry of the Fungal Clade Ustilaginomycotina.</title>
        <authorList>
            <person name="Kijpornyongpan T."/>
            <person name="Mondo S.J."/>
            <person name="Barry K."/>
            <person name="Sandor L."/>
            <person name="Lee J."/>
            <person name="Lipzen A."/>
            <person name="Pangilinan J."/>
            <person name="LaButti K."/>
            <person name="Hainaut M."/>
            <person name="Henrissat B."/>
            <person name="Grigoriev I.V."/>
            <person name="Spatafora J.W."/>
            <person name="Aime M.C."/>
        </authorList>
    </citation>
    <scope>NUCLEOTIDE SEQUENCE [LARGE SCALE GENOMIC DNA]</scope>
    <source>
        <strain evidence="9 10">MCA 4198</strain>
    </source>
</reference>
<dbReference type="InterPro" id="IPR004582">
    <property type="entry name" value="Checkpoint_prot_Rad17_Rad24"/>
</dbReference>
<dbReference type="PANTHER" id="PTHR12172">
    <property type="entry name" value="CELL CYCLE CHECKPOINT PROTEIN RAD17"/>
    <property type="match status" value="1"/>
</dbReference>
<feature type="region of interest" description="Disordered" evidence="8">
    <location>
        <begin position="1"/>
        <end position="72"/>
    </location>
</feature>
<dbReference type="Gene3D" id="3.40.50.300">
    <property type="entry name" value="P-loop containing nucleotide triphosphate hydrolases"/>
    <property type="match status" value="1"/>
</dbReference>
<proteinExistence type="inferred from homology"/>